<reference evidence="2" key="2">
    <citation type="journal article" date="2021" name="PeerJ">
        <title>Extensive microbial diversity within the chicken gut microbiome revealed by metagenomics and culture.</title>
        <authorList>
            <person name="Gilroy R."/>
            <person name="Ravi A."/>
            <person name="Getino M."/>
            <person name="Pursley I."/>
            <person name="Horton D.L."/>
            <person name="Alikhan N.F."/>
            <person name="Baker D."/>
            <person name="Gharbi K."/>
            <person name="Hall N."/>
            <person name="Watson M."/>
            <person name="Adriaenssens E.M."/>
            <person name="Foster-Nyarko E."/>
            <person name="Jarju S."/>
            <person name="Secka A."/>
            <person name="Antonio M."/>
            <person name="Oren A."/>
            <person name="Chaudhuri R.R."/>
            <person name="La Ragione R."/>
            <person name="Hildebrand F."/>
            <person name="Pallen M.J."/>
        </authorList>
    </citation>
    <scope>NUCLEOTIDE SEQUENCE</scope>
    <source>
        <strain evidence="2">ChiHjej9B8-7071</strain>
    </source>
</reference>
<dbReference type="Proteomes" id="UP000824258">
    <property type="component" value="Unassembled WGS sequence"/>
</dbReference>
<name>A0A9D1A7Y9_9FIRM</name>
<sequence>MAQQNAFAEMRRAALARLDGRQPEEIAARTGLSYDQSRQCFSLCTLGQDVQIDYPGCEMKPLLDEWHQLLVLHYMDLADGTPLSGELMPFGAQPGGMVRGGGFDRQSEQALSLRLGKVPRETVEQACRHLGGVLVASNADVCAVFSLFPRYPITLKLWFADEEIPGNGRLFLDACAGHYLSVEDAVTAGSLLLEMLFRSAAVKEEMHRK</sequence>
<dbReference type="Pfam" id="PF12654">
    <property type="entry name" value="DUF3786"/>
    <property type="match status" value="1"/>
</dbReference>
<evidence type="ECO:0000313" key="3">
    <source>
        <dbReference type="Proteomes" id="UP000824258"/>
    </source>
</evidence>
<accession>A0A9D1A7Y9</accession>
<dbReference type="AlphaFoldDB" id="A0A9D1A7Y9"/>
<gene>
    <name evidence="2" type="ORF">IAA70_06050</name>
</gene>
<feature type="domain" description="DUF3786" evidence="1">
    <location>
        <begin position="23"/>
        <end position="194"/>
    </location>
</feature>
<evidence type="ECO:0000259" key="1">
    <source>
        <dbReference type="Pfam" id="PF12654"/>
    </source>
</evidence>
<proteinExistence type="predicted"/>
<reference evidence="2" key="1">
    <citation type="submission" date="2020-10" db="EMBL/GenBank/DDBJ databases">
        <authorList>
            <person name="Gilroy R."/>
        </authorList>
    </citation>
    <scope>NUCLEOTIDE SEQUENCE</scope>
    <source>
        <strain evidence="2">ChiHjej9B8-7071</strain>
    </source>
</reference>
<protein>
    <submittedName>
        <fullName evidence="2">DUF3786 domain-containing protein</fullName>
    </submittedName>
</protein>
<dbReference type="InterPro" id="IPR024264">
    <property type="entry name" value="DUF3786"/>
</dbReference>
<dbReference type="EMBL" id="DVGD01000195">
    <property type="protein sequence ID" value="HIR09946.1"/>
    <property type="molecule type" value="Genomic_DNA"/>
</dbReference>
<comment type="caution">
    <text evidence="2">The sequence shown here is derived from an EMBL/GenBank/DDBJ whole genome shotgun (WGS) entry which is preliminary data.</text>
</comment>
<evidence type="ECO:0000313" key="2">
    <source>
        <dbReference type="EMBL" id="HIR09946.1"/>
    </source>
</evidence>
<organism evidence="2 3">
    <name type="scientific">Candidatus Avoscillospira stercoripullorum</name>
    <dbReference type="NCBI Taxonomy" id="2840709"/>
    <lineage>
        <taxon>Bacteria</taxon>
        <taxon>Bacillati</taxon>
        <taxon>Bacillota</taxon>
        <taxon>Clostridia</taxon>
        <taxon>Eubacteriales</taxon>
        <taxon>Oscillospiraceae</taxon>
        <taxon>Oscillospiraceae incertae sedis</taxon>
        <taxon>Candidatus Avoscillospira</taxon>
    </lineage>
</organism>